<accession>A0A6A5S0P4</accession>
<evidence type="ECO:0000313" key="4">
    <source>
        <dbReference type="Proteomes" id="UP000800082"/>
    </source>
</evidence>
<keyword evidence="4" id="KW-1185">Reference proteome</keyword>
<dbReference type="OrthoDB" id="5397846at2759"/>
<gene>
    <name evidence="3" type="ORF">M421DRAFT_415523</name>
</gene>
<dbReference type="PANTHER" id="PTHR42085:SF8">
    <property type="entry name" value="F-BOX DOMAIN-CONTAINING PROTEIN"/>
    <property type="match status" value="1"/>
</dbReference>
<feature type="compositionally biased region" description="Basic and acidic residues" evidence="1">
    <location>
        <begin position="64"/>
        <end position="73"/>
    </location>
</feature>
<dbReference type="EMBL" id="ML978957">
    <property type="protein sequence ID" value="KAF1933160.1"/>
    <property type="molecule type" value="Genomic_DNA"/>
</dbReference>
<protein>
    <recommendedName>
        <fullName evidence="2">DUF7730 domain-containing protein</fullName>
    </recommendedName>
</protein>
<dbReference type="PANTHER" id="PTHR42085">
    <property type="entry name" value="F-BOX DOMAIN-CONTAINING PROTEIN"/>
    <property type="match status" value="1"/>
</dbReference>
<evidence type="ECO:0000313" key="3">
    <source>
        <dbReference type="EMBL" id="KAF1933160.1"/>
    </source>
</evidence>
<organism evidence="3 4">
    <name type="scientific">Didymella exigua CBS 183.55</name>
    <dbReference type="NCBI Taxonomy" id="1150837"/>
    <lineage>
        <taxon>Eukaryota</taxon>
        <taxon>Fungi</taxon>
        <taxon>Dikarya</taxon>
        <taxon>Ascomycota</taxon>
        <taxon>Pezizomycotina</taxon>
        <taxon>Dothideomycetes</taxon>
        <taxon>Pleosporomycetidae</taxon>
        <taxon>Pleosporales</taxon>
        <taxon>Pleosporineae</taxon>
        <taxon>Didymellaceae</taxon>
        <taxon>Didymella</taxon>
    </lineage>
</organism>
<dbReference type="GeneID" id="54348399"/>
<dbReference type="InterPro" id="IPR056632">
    <property type="entry name" value="DUF7730"/>
</dbReference>
<dbReference type="RefSeq" id="XP_033453408.1">
    <property type="nucleotide sequence ID" value="XM_033590731.1"/>
</dbReference>
<proteinExistence type="predicted"/>
<evidence type="ECO:0000256" key="1">
    <source>
        <dbReference type="SAM" id="MobiDB-lite"/>
    </source>
</evidence>
<dbReference type="Pfam" id="PF24864">
    <property type="entry name" value="DUF7730"/>
    <property type="match status" value="1"/>
</dbReference>
<feature type="domain" description="DUF7730" evidence="2">
    <location>
        <begin position="94"/>
        <end position="213"/>
    </location>
</feature>
<reference evidence="3" key="1">
    <citation type="journal article" date="2020" name="Stud. Mycol.">
        <title>101 Dothideomycetes genomes: a test case for predicting lifestyles and emergence of pathogens.</title>
        <authorList>
            <person name="Haridas S."/>
            <person name="Albert R."/>
            <person name="Binder M."/>
            <person name="Bloem J."/>
            <person name="Labutti K."/>
            <person name="Salamov A."/>
            <person name="Andreopoulos B."/>
            <person name="Baker S."/>
            <person name="Barry K."/>
            <person name="Bills G."/>
            <person name="Bluhm B."/>
            <person name="Cannon C."/>
            <person name="Castanera R."/>
            <person name="Culley D."/>
            <person name="Daum C."/>
            <person name="Ezra D."/>
            <person name="Gonzalez J."/>
            <person name="Henrissat B."/>
            <person name="Kuo A."/>
            <person name="Liang C."/>
            <person name="Lipzen A."/>
            <person name="Lutzoni F."/>
            <person name="Magnuson J."/>
            <person name="Mondo S."/>
            <person name="Nolan M."/>
            <person name="Ohm R."/>
            <person name="Pangilinan J."/>
            <person name="Park H.-J."/>
            <person name="Ramirez L."/>
            <person name="Alfaro M."/>
            <person name="Sun H."/>
            <person name="Tritt A."/>
            <person name="Yoshinaga Y."/>
            <person name="Zwiers L.-H."/>
            <person name="Turgeon B."/>
            <person name="Goodwin S."/>
            <person name="Spatafora J."/>
            <person name="Crous P."/>
            <person name="Grigoriev I."/>
        </authorList>
    </citation>
    <scope>NUCLEOTIDE SEQUENCE</scope>
    <source>
        <strain evidence="3">CBS 183.55</strain>
    </source>
</reference>
<evidence type="ECO:0000259" key="2">
    <source>
        <dbReference type="Pfam" id="PF24864"/>
    </source>
</evidence>
<dbReference type="InterPro" id="IPR038883">
    <property type="entry name" value="AN11006-like"/>
</dbReference>
<dbReference type="Proteomes" id="UP000800082">
    <property type="component" value="Unassembled WGS sequence"/>
</dbReference>
<dbReference type="AlphaFoldDB" id="A0A6A5S0P4"/>
<name>A0A6A5S0P4_9PLEO</name>
<feature type="region of interest" description="Disordered" evidence="1">
    <location>
        <begin position="64"/>
        <end position="84"/>
    </location>
</feature>
<sequence length="349" mass="39508">MRLHPCTAQLPSKFETITLSAAYVQPAMSQPGAPPPTFASGRYSKRKRTQVNYRIEKLGVDKTDAESEEEVVRAKKPRKPAASRPLPKRNFFPFLQLPAEIRNMIYSYAPMDPSDIKFVAVQRSKRRCAESVSTKSLRQATGSRLYYQSHRINNNAKEQATELVLSLFAVNKQVYHEGCDILYSNELIFADPIALYSCMINLDPSISASRLKIMRLKGWGYGSTLRAYNNACFAVLIWANNLKKFYIDCSVGQCRESENAAQQTCRDAFPWLEAVGRKKARFDAALDVLEVSSESLARNHWSNPQDRSGAQRRMAFNKELGRTLELQQKRVVVNKSVKKRKVAKVSGIT</sequence>